<name>A0A5N5QTZ5_9AGAM</name>
<proteinExistence type="predicted"/>
<evidence type="ECO:0008006" key="4">
    <source>
        <dbReference type="Google" id="ProtNLM"/>
    </source>
</evidence>
<keyword evidence="1" id="KW-1133">Transmembrane helix</keyword>
<keyword evidence="3" id="KW-1185">Reference proteome</keyword>
<protein>
    <recommendedName>
        <fullName evidence="4">Transmembrane protein</fullName>
    </recommendedName>
</protein>
<evidence type="ECO:0000313" key="2">
    <source>
        <dbReference type="EMBL" id="KAB5595128.1"/>
    </source>
</evidence>
<evidence type="ECO:0000256" key="1">
    <source>
        <dbReference type="SAM" id="Phobius"/>
    </source>
</evidence>
<evidence type="ECO:0000313" key="3">
    <source>
        <dbReference type="Proteomes" id="UP000383932"/>
    </source>
</evidence>
<sequence length="625" mass="69990">MSRARVALERPFDSQESLYLDKRALADTLYNPYAEERSRKSEYASLNSDLPQRGSKTKTWFFITLPLILHFFMTIGILSMTLFGINGRIFNITDRKPTATLLDGSKAELEGVRFTLLQSDITTILSVLLALLRAFTTTWCSGLFWRAALILMEKSGLRIQELRRLTTSGIPPVIATVTRQRSGSKYMLGLATILLLLLPVPFGAPIITGSITWSPATLNYQAPGIKLSAAYWNYTYAREHVQAITFPTKDSFDSTQIVSPAASSFQSWGSSNETGVMGRTLMDESYITLPVNTTLNNITVPYFQVDKFEWIKNPEQSLTPQQLGAIDPANTTYWLNVSGTSNPLFNLWGYNAALLHDLYDPPRESWSKTHTFPLAFFAAMDIAPGGQAASCQWDSTSTYNWTLTKNVPDVSFVQRRVGARVYCYVFANVTYTAGSATCSQCRLSSSSRVQSDTPLQVEEDPSTQSVLLMMAQVAFTIREFQELAVLRQPKWDTLDQYITSQLQRTYSAIWTYLVQNNGQDAETGVSLPVSALRGIVDIKRVWGWFALQMVVTVTGIVLVLIQAHVDRNPIRDVLLAAFFIDPSVINPSDGLLQTAMSHEKRAVVRLQREHGELLSRASYLYQNLN</sequence>
<feature type="transmembrane region" description="Helical" evidence="1">
    <location>
        <begin position="60"/>
        <end position="85"/>
    </location>
</feature>
<dbReference type="EMBL" id="SSOP01000012">
    <property type="protein sequence ID" value="KAB5595128.1"/>
    <property type="molecule type" value="Genomic_DNA"/>
</dbReference>
<accession>A0A5N5QTZ5</accession>
<feature type="transmembrane region" description="Helical" evidence="1">
    <location>
        <begin position="541"/>
        <end position="561"/>
    </location>
</feature>
<keyword evidence="1" id="KW-0472">Membrane</keyword>
<dbReference type="Proteomes" id="UP000383932">
    <property type="component" value="Unassembled WGS sequence"/>
</dbReference>
<keyword evidence="1" id="KW-0812">Transmembrane</keyword>
<feature type="transmembrane region" description="Helical" evidence="1">
    <location>
        <begin position="186"/>
        <end position="207"/>
    </location>
</feature>
<feature type="transmembrane region" description="Helical" evidence="1">
    <location>
        <begin position="121"/>
        <end position="145"/>
    </location>
</feature>
<dbReference type="OrthoDB" id="3208378at2759"/>
<gene>
    <name evidence="2" type="ORF">CTheo_1416</name>
</gene>
<reference evidence="2 3" key="1">
    <citation type="journal article" date="2019" name="Fungal Biol. Biotechnol.">
        <title>Draft genome sequence of fastidious pathogen Ceratobasidium theobromae, which causes vascular-streak dieback in Theobroma cacao.</title>
        <authorList>
            <person name="Ali S.S."/>
            <person name="Asman A."/>
            <person name="Shao J."/>
            <person name="Firmansyah A.P."/>
            <person name="Susilo A.W."/>
            <person name="Rosmana A."/>
            <person name="McMahon P."/>
            <person name="Junaid M."/>
            <person name="Guest D."/>
            <person name="Kheng T.Y."/>
            <person name="Meinhardt L.W."/>
            <person name="Bailey B.A."/>
        </authorList>
    </citation>
    <scope>NUCLEOTIDE SEQUENCE [LARGE SCALE GENOMIC DNA]</scope>
    <source>
        <strain evidence="2 3">CT2</strain>
    </source>
</reference>
<organism evidence="2 3">
    <name type="scientific">Ceratobasidium theobromae</name>
    <dbReference type="NCBI Taxonomy" id="1582974"/>
    <lineage>
        <taxon>Eukaryota</taxon>
        <taxon>Fungi</taxon>
        <taxon>Dikarya</taxon>
        <taxon>Basidiomycota</taxon>
        <taxon>Agaricomycotina</taxon>
        <taxon>Agaricomycetes</taxon>
        <taxon>Cantharellales</taxon>
        <taxon>Ceratobasidiaceae</taxon>
        <taxon>Ceratobasidium</taxon>
    </lineage>
</organism>
<comment type="caution">
    <text evidence="2">The sequence shown here is derived from an EMBL/GenBank/DDBJ whole genome shotgun (WGS) entry which is preliminary data.</text>
</comment>
<dbReference type="AlphaFoldDB" id="A0A5N5QTZ5"/>